<proteinExistence type="predicted"/>
<dbReference type="Proteomes" id="UP000789901">
    <property type="component" value="Unassembled WGS sequence"/>
</dbReference>
<accession>A0ABN7UCT1</accession>
<comment type="caution">
    <text evidence="1">The sequence shown here is derived from an EMBL/GenBank/DDBJ whole genome shotgun (WGS) entry which is preliminary data.</text>
</comment>
<evidence type="ECO:0000313" key="2">
    <source>
        <dbReference type="Proteomes" id="UP000789901"/>
    </source>
</evidence>
<name>A0ABN7UCT1_GIGMA</name>
<gene>
    <name evidence="1" type="ORF">GMARGA_LOCUS4377</name>
</gene>
<dbReference type="EMBL" id="CAJVQB010001710">
    <property type="protein sequence ID" value="CAG8547183.1"/>
    <property type="molecule type" value="Genomic_DNA"/>
</dbReference>
<keyword evidence="2" id="KW-1185">Reference proteome</keyword>
<evidence type="ECO:0000313" key="1">
    <source>
        <dbReference type="EMBL" id="CAG8547183.1"/>
    </source>
</evidence>
<sequence>MNYKLINPIIKILKSIKRTGINASIILTSSESKFTLQVIKGIKDSYFGAFIKYFSVRYLLIHEIFVRDKKS</sequence>
<protein>
    <submittedName>
        <fullName evidence="1">10928_t:CDS:1</fullName>
    </submittedName>
</protein>
<organism evidence="1 2">
    <name type="scientific">Gigaspora margarita</name>
    <dbReference type="NCBI Taxonomy" id="4874"/>
    <lineage>
        <taxon>Eukaryota</taxon>
        <taxon>Fungi</taxon>
        <taxon>Fungi incertae sedis</taxon>
        <taxon>Mucoromycota</taxon>
        <taxon>Glomeromycotina</taxon>
        <taxon>Glomeromycetes</taxon>
        <taxon>Diversisporales</taxon>
        <taxon>Gigasporaceae</taxon>
        <taxon>Gigaspora</taxon>
    </lineage>
</organism>
<reference evidence="1 2" key="1">
    <citation type="submission" date="2021-06" db="EMBL/GenBank/DDBJ databases">
        <authorList>
            <person name="Kallberg Y."/>
            <person name="Tangrot J."/>
            <person name="Rosling A."/>
        </authorList>
    </citation>
    <scope>NUCLEOTIDE SEQUENCE [LARGE SCALE GENOMIC DNA]</scope>
    <source>
        <strain evidence="1 2">120-4 pot B 10/14</strain>
    </source>
</reference>